<dbReference type="SUPFAM" id="SSF56672">
    <property type="entry name" value="DNA/RNA polymerases"/>
    <property type="match status" value="1"/>
</dbReference>
<dbReference type="GO" id="GO:0003677">
    <property type="term" value="F:DNA binding"/>
    <property type="evidence" value="ECO:0007669"/>
    <property type="project" value="InterPro"/>
</dbReference>
<dbReference type="EMBL" id="VXIV02003270">
    <property type="protein sequence ID" value="KAF6018863.1"/>
    <property type="molecule type" value="Genomic_DNA"/>
</dbReference>
<dbReference type="OrthoDB" id="5588663at2759"/>
<reference evidence="2" key="1">
    <citation type="submission" date="2020-06" db="EMBL/GenBank/DDBJ databases">
        <title>Draft genome of Bugula neritina, a colonial animal packing powerful symbionts and potential medicines.</title>
        <authorList>
            <person name="Rayko M."/>
        </authorList>
    </citation>
    <scope>NUCLEOTIDE SEQUENCE [LARGE SCALE GENOMIC DNA]</scope>
    <source>
        <strain evidence="2">Kwan_BN1</strain>
    </source>
</reference>
<proteinExistence type="predicted"/>
<dbReference type="GO" id="GO:0008408">
    <property type="term" value="F:3'-5' exonuclease activity"/>
    <property type="evidence" value="ECO:0007669"/>
    <property type="project" value="TreeGrafter"/>
</dbReference>
<dbReference type="PRINTS" id="PR00867">
    <property type="entry name" value="DNAPOLG"/>
</dbReference>
<dbReference type="Pfam" id="PF18136">
    <property type="entry name" value="DNApol_Exo"/>
    <property type="match status" value="1"/>
</dbReference>
<dbReference type="InterPro" id="IPR012337">
    <property type="entry name" value="RNaseH-like_sf"/>
</dbReference>
<protein>
    <submittedName>
        <fullName evidence="2">POLG</fullName>
    </submittedName>
</protein>
<comment type="caution">
    <text evidence="2">The sequence shown here is derived from an EMBL/GenBank/DDBJ whole genome shotgun (WGS) entry which is preliminary data.</text>
</comment>
<feature type="domain" description="DNA mitochondrial polymerase exonuclease" evidence="1">
    <location>
        <begin position="96"/>
        <end position="383"/>
    </location>
</feature>
<dbReference type="SUPFAM" id="SSF53098">
    <property type="entry name" value="Ribonuclease H-like"/>
    <property type="match status" value="1"/>
</dbReference>
<dbReference type="GO" id="GO:0006264">
    <property type="term" value="P:mitochondrial DNA replication"/>
    <property type="evidence" value="ECO:0007669"/>
    <property type="project" value="TreeGrafter"/>
</dbReference>
<dbReference type="FunFam" id="3.30.420.390:FF:000002">
    <property type="entry name" value="DNA polymerase gamma, catalytic subunit"/>
    <property type="match status" value="1"/>
</dbReference>
<accession>A0A7J7IY65</accession>
<sequence length="820" mass="95126">MFQFVFFLLDLNVEIRSMKLWVRPQIPCRWYSTATENKNYRSNEVGIQMLFKTLHNQLFGNHSNNNRSISEDVLKKVEAHLNQHGLKHRKTSVLSDVDFSLPPLQGRNIEEHFQQIAMKQVAPYIKLADEMYHYAVPDMPEVWKWERGWNRYDADGTVHSVPYPDEAAYVFDVETLVNGNYPVMAMAMSSKSWYAWCSDRLFNDDFIYSIRPHRYTDLIPTECDPNINPDDANWKPRLVLGHNVSFDRSYVMEQYLVQRSKMRFLDTMSMHIAISGFTSFQRVLYVAKKKGKSVSDLQDKKQKGHKPWLHNQMFDWMDSGSLNSLDGVYQFYCNGEQLDKTNRDVFVKGTIQDINNDFQNLMTYCAKDAAATLKVFQKMWKDFRTHFPSPVTLAGMLELGTAYLPVNSNWTRYLQLSEQHYQATQEEISSSLASLASEACSTYGEKDRYKLDPWLYDVDWSTRSLKMLKKDRKGLEENESSPENDYQDPIIQNVLNTSRRLPKKVPHMPGVPRWYDELCPKISDEDWMSGPVLLTLAKRITPKLLKLTWDGYPLYFTEKHGWGYVVPDKDFQEEELGDEERDDLIYPLRQARDLAYNQPLKYQKETSTLPYEVNFDKLIDQNLEKHSIPYQKSKAMWEQLRVMSPHQKELFFKKIRNPDGTEVPSWHSGVGPVKGVHIPGGWFFKLPHQGGDHNNVGNPLSKDFLAHIENGTLCSAASSDATKVLMLSMQASYWKNNRDRIRSQMVTWLNHDHLPAEVKGDDSYYPQGLYGAILPRIVTAGTVTRRAVERTWLTASNAKVGNSFAVCVFHADYPNSYFCS</sequence>
<organism evidence="2 3">
    <name type="scientific">Bugula neritina</name>
    <name type="common">Brown bryozoan</name>
    <name type="synonym">Sertularia neritina</name>
    <dbReference type="NCBI Taxonomy" id="10212"/>
    <lineage>
        <taxon>Eukaryota</taxon>
        <taxon>Metazoa</taxon>
        <taxon>Spiralia</taxon>
        <taxon>Lophotrochozoa</taxon>
        <taxon>Bryozoa</taxon>
        <taxon>Gymnolaemata</taxon>
        <taxon>Cheilostomatida</taxon>
        <taxon>Flustrina</taxon>
        <taxon>Buguloidea</taxon>
        <taxon>Bugulidae</taxon>
        <taxon>Bugula</taxon>
    </lineage>
</organism>
<dbReference type="GO" id="GO:0003887">
    <property type="term" value="F:DNA-directed DNA polymerase activity"/>
    <property type="evidence" value="ECO:0007669"/>
    <property type="project" value="TreeGrafter"/>
</dbReference>
<dbReference type="FunFam" id="3.30.420.390:FF:000004">
    <property type="entry name" value="DNA polymerase subunit gamma-1, mitochondrial"/>
    <property type="match status" value="1"/>
</dbReference>
<keyword evidence="3" id="KW-1185">Reference proteome</keyword>
<dbReference type="InterPro" id="IPR041336">
    <property type="entry name" value="DNApol_Exo"/>
</dbReference>
<dbReference type="AlphaFoldDB" id="A0A7J7IY65"/>
<evidence type="ECO:0000259" key="1">
    <source>
        <dbReference type="Pfam" id="PF18136"/>
    </source>
</evidence>
<evidence type="ECO:0000313" key="3">
    <source>
        <dbReference type="Proteomes" id="UP000593567"/>
    </source>
</evidence>
<evidence type="ECO:0000313" key="2">
    <source>
        <dbReference type="EMBL" id="KAF6018863.1"/>
    </source>
</evidence>
<dbReference type="PANTHER" id="PTHR10267:SF0">
    <property type="entry name" value="DNA POLYMERASE SUBUNIT GAMMA-1"/>
    <property type="match status" value="1"/>
</dbReference>
<dbReference type="InterPro" id="IPR043502">
    <property type="entry name" value="DNA/RNA_pol_sf"/>
</dbReference>
<gene>
    <name evidence="2" type="ORF">EB796_022807</name>
</gene>
<name>A0A7J7IY65_BUGNE</name>
<dbReference type="Gene3D" id="3.30.420.390">
    <property type="match status" value="1"/>
</dbReference>
<dbReference type="PANTHER" id="PTHR10267">
    <property type="entry name" value="DNA POLYMERASE SUBUNIT GAMMA-1"/>
    <property type="match status" value="1"/>
</dbReference>
<dbReference type="GO" id="GO:0005760">
    <property type="term" value="C:gamma DNA polymerase complex"/>
    <property type="evidence" value="ECO:0007669"/>
    <property type="project" value="InterPro"/>
</dbReference>
<dbReference type="Proteomes" id="UP000593567">
    <property type="component" value="Unassembled WGS sequence"/>
</dbReference>
<dbReference type="InterPro" id="IPR002297">
    <property type="entry name" value="DNA-dir_DNA_pol_A_mt"/>
</dbReference>